<comment type="caution">
    <text evidence="2">The sequence shown here is derived from an EMBL/GenBank/DDBJ whole genome shotgun (WGS) entry which is preliminary data.</text>
</comment>
<gene>
    <name evidence="2" type="ORF">FHY67_11380</name>
</gene>
<protein>
    <submittedName>
        <fullName evidence="2">ATP-binding protein</fullName>
    </submittedName>
</protein>
<name>A0A8H2K262_ACIRA</name>
<reference evidence="2 3" key="1">
    <citation type="submission" date="2019-06" db="EMBL/GenBank/DDBJ databases">
        <title>Genome of Acinetobacter radioresistens APH1, a phenol degrading strain.</title>
        <authorList>
            <person name="Liu Y."/>
        </authorList>
    </citation>
    <scope>NUCLEOTIDE SEQUENCE [LARGE SCALE GENOMIC DNA]</scope>
    <source>
        <strain evidence="2 3">APH1</strain>
    </source>
</reference>
<dbReference type="InterPro" id="IPR027417">
    <property type="entry name" value="P-loop_NTPase"/>
</dbReference>
<dbReference type="AlphaFoldDB" id="A0A8H2K262"/>
<dbReference type="InterPro" id="IPR038729">
    <property type="entry name" value="Rad50/SbcC_AAA"/>
</dbReference>
<evidence type="ECO:0000313" key="3">
    <source>
        <dbReference type="Proteomes" id="UP000314285"/>
    </source>
</evidence>
<dbReference type="SUPFAM" id="SSF52540">
    <property type="entry name" value="P-loop containing nucleoside triphosphate hydrolases"/>
    <property type="match status" value="1"/>
</dbReference>
<dbReference type="GO" id="GO:0005524">
    <property type="term" value="F:ATP binding"/>
    <property type="evidence" value="ECO:0007669"/>
    <property type="project" value="UniProtKB-KW"/>
</dbReference>
<feature type="domain" description="Rad50/SbcC-type AAA" evidence="1">
    <location>
        <begin position="5"/>
        <end position="192"/>
    </location>
</feature>
<dbReference type="EMBL" id="VFBM01000009">
    <property type="protein sequence ID" value="TNX91061.1"/>
    <property type="molecule type" value="Genomic_DNA"/>
</dbReference>
<dbReference type="GO" id="GO:0016887">
    <property type="term" value="F:ATP hydrolysis activity"/>
    <property type="evidence" value="ECO:0007669"/>
    <property type="project" value="InterPro"/>
</dbReference>
<evidence type="ECO:0000259" key="1">
    <source>
        <dbReference type="Pfam" id="PF13476"/>
    </source>
</evidence>
<evidence type="ECO:0000313" key="2">
    <source>
        <dbReference type="EMBL" id="TNX91061.1"/>
    </source>
</evidence>
<keyword evidence="2" id="KW-0547">Nucleotide-binding</keyword>
<dbReference type="Gene3D" id="3.40.50.300">
    <property type="entry name" value="P-loop containing nucleotide triphosphate hydrolases"/>
    <property type="match status" value="1"/>
</dbReference>
<dbReference type="GO" id="GO:0006302">
    <property type="term" value="P:double-strand break repair"/>
    <property type="evidence" value="ECO:0007669"/>
    <property type="project" value="InterPro"/>
</dbReference>
<dbReference type="GO" id="GO:0000731">
    <property type="term" value="P:DNA synthesis involved in DNA repair"/>
    <property type="evidence" value="ECO:0007669"/>
    <property type="project" value="TreeGrafter"/>
</dbReference>
<dbReference type="PANTHER" id="PTHR32182">
    <property type="entry name" value="DNA REPLICATION AND REPAIR PROTEIN RECF"/>
    <property type="match status" value="1"/>
</dbReference>
<accession>A0A8H2K262</accession>
<keyword evidence="2" id="KW-0067">ATP-binding</keyword>
<organism evidence="2 3">
    <name type="scientific">Acinetobacter radioresistens</name>
    <dbReference type="NCBI Taxonomy" id="40216"/>
    <lineage>
        <taxon>Bacteria</taxon>
        <taxon>Pseudomonadati</taxon>
        <taxon>Pseudomonadota</taxon>
        <taxon>Gammaproteobacteria</taxon>
        <taxon>Moraxellales</taxon>
        <taxon>Moraxellaceae</taxon>
        <taxon>Acinetobacter</taxon>
    </lineage>
</organism>
<sequence length="450" mass="50892">MKLKSVRLKHISHFTDLQLELDEQPLTLIIGDQASGKTSILKNIYQALTWFPARLKDLRTAGVVIQDQDIMHNRLQAKVDIQVSIPAEIGNLAESSNVQATSSSLCSWQLYKTLNTQGTGISKVETVQLEQMVMLYQQAIRQDPMLGLPLIAYYPAERFTNETNLLSKNIPTIFQAASAYDLVSVPFTTFIRFFEWLREVSDVENARTTQLFHELLKQHHASTIEFQHGLSQLQTQLYAPCLSALKHSLQTVLPELTEIYLEYQPKLQLMVVYAGKTLMFQQLSSTLKTWVALVGDIVRRLCLLNPLSLYPCLEGEGILLIDNIDAHLDLQSSHYILEGLKQAFPRLQIIATASQSELLETNPLYALRLDNRQLYKKPESTTWTGFTTLYQDLEGQETLPDSANTNEAACSALPQIVELIKQLSATEYEELLRLIKNGSYSLPISDADFK</sequence>
<dbReference type="Pfam" id="PF13476">
    <property type="entry name" value="AAA_23"/>
    <property type="match status" value="1"/>
</dbReference>
<dbReference type="PANTHER" id="PTHR32182:SF23">
    <property type="entry name" value="ATP BINDING PROTEIN"/>
    <property type="match status" value="1"/>
</dbReference>
<dbReference type="RefSeq" id="WP_005023092.1">
    <property type="nucleotide sequence ID" value="NZ_CP027365.1"/>
</dbReference>
<dbReference type="Proteomes" id="UP000314285">
    <property type="component" value="Unassembled WGS sequence"/>
</dbReference>
<proteinExistence type="predicted"/>